<protein>
    <recommendedName>
        <fullName evidence="5">SCP domain-containing protein</fullName>
    </recommendedName>
</protein>
<dbReference type="FunCoup" id="B4LZR7">
    <property type="interactions" value="24"/>
</dbReference>
<dbReference type="AlphaFoldDB" id="B4LZR7"/>
<dbReference type="Proteomes" id="UP000008792">
    <property type="component" value="Unassembled WGS sequence"/>
</dbReference>
<keyword evidence="2" id="KW-0964">Secreted</keyword>
<gene>
    <name evidence="6" type="primary">Dvir\GJ24603</name>
    <name evidence="6" type="ORF">Dvir_GJ24603</name>
</gene>
<organism evidence="6 7">
    <name type="scientific">Drosophila virilis</name>
    <name type="common">Fruit fly</name>
    <dbReference type="NCBI Taxonomy" id="7244"/>
    <lineage>
        <taxon>Eukaryota</taxon>
        <taxon>Metazoa</taxon>
        <taxon>Ecdysozoa</taxon>
        <taxon>Arthropoda</taxon>
        <taxon>Hexapoda</taxon>
        <taxon>Insecta</taxon>
        <taxon>Pterygota</taxon>
        <taxon>Neoptera</taxon>
        <taxon>Endopterygota</taxon>
        <taxon>Diptera</taxon>
        <taxon>Brachycera</taxon>
        <taxon>Muscomorpha</taxon>
        <taxon>Ephydroidea</taxon>
        <taxon>Drosophilidae</taxon>
        <taxon>Drosophila</taxon>
    </lineage>
</organism>
<dbReference type="SMR" id="B4LZR7"/>
<feature type="signal peptide" evidence="4">
    <location>
        <begin position="1"/>
        <end position="25"/>
    </location>
</feature>
<dbReference type="Pfam" id="PF00188">
    <property type="entry name" value="CAP"/>
    <property type="match status" value="1"/>
</dbReference>
<dbReference type="SMART" id="SM00198">
    <property type="entry name" value="SCP"/>
    <property type="match status" value="1"/>
</dbReference>
<comment type="subcellular location">
    <subcellularLocation>
        <location evidence="1">Secreted</location>
    </subcellularLocation>
</comment>
<evidence type="ECO:0000256" key="1">
    <source>
        <dbReference type="ARBA" id="ARBA00004613"/>
    </source>
</evidence>
<proteinExistence type="predicted"/>
<feature type="chain" id="PRO_5006457550" description="SCP domain-containing protein" evidence="4">
    <location>
        <begin position="26"/>
        <end position="463"/>
    </location>
</feature>
<keyword evidence="7" id="KW-1185">Reference proteome</keyword>
<feature type="domain" description="SCP" evidence="5">
    <location>
        <begin position="68"/>
        <end position="227"/>
    </location>
</feature>
<dbReference type="SUPFAM" id="SSF55797">
    <property type="entry name" value="PR-1-like"/>
    <property type="match status" value="1"/>
</dbReference>
<dbReference type="KEGG" id="dvi:6630003"/>
<dbReference type="GO" id="GO:0005576">
    <property type="term" value="C:extracellular region"/>
    <property type="evidence" value="ECO:0007669"/>
    <property type="project" value="UniProtKB-SubCell"/>
</dbReference>
<keyword evidence="4" id="KW-0732">Signal</keyword>
<reference evidence="6 7" key="1">
    <citation type="journal article" date="2007" name="Nature">
        <title>Evolution of genes and genomes on the Drosophila phylogeny.</title>
        <authorList>
            <consortium name="Drosophila 12 Genomes Consortium"/>
            <person name="Clark A.G."/>
            <person name="Eisen M.B."/>
            <person name="Smith D.R."/>
            <person name="Bergman C.M."/>
            <person name="Oliver B."/>
            <person name="Markow T.A."/>
            <person name="Kaufman T.C."/>
            <person name="Kellis M."/>
            <person name="Gelbart W."/>
            <person name="Iyer V.N."/>
            <person name="Pollard D.A."/>
            <person name="Sackton T.B."/>
            <person name="Larracuente A.M."/>
            <person name="Singh N.D."/>
            <person name="Abad J.P."/>
            <person name="Abt D.N."/>
            <person name="Adryan B."/>
            <person name="Aguade M."/>
            <person name="Akashi H."/>
            <person name="Anderson W.W."/>
            <person name="Aquadro C.F."/>
            <person name="Ardell D.H."/>
            <person name="Arguello R."/>
            <person name="Artieri C.G."/>
            <person name="Barbash D.A."/>
            <person name="Barker D."/>
            <person name="Barsanti P."/>
            <person name="Batterham P."/>
            <person name="Batzoglou S."/>
            <person name="Begun D."/>
            <person name="Bhutkar A."/>
            <person name="Blanco E."/>
            <person name="Bosak S.A."/>
            <person name="Bradley R.K."/>
            <person name="Brand A.D."/>
            <person name="Brent M.R."/>
            <person name="Brooks A.N."/>
            <person name="Brown R.H."/>
            <person name="Butlin R.K."/>
            <person name="Caggese C."/>
            <person name="Calvi B.R."/>
            <person name="Bernardo de Carvalho A."/>
            <person name="Caspi A."/>
            <person name="Castrezana S."/>
            <person name="Celniker S.E."/>
            <person name="Chang J.L."/>
            <person name="Chapple C."/>
            <person name="Chatterji S."/>
            <person name="Chinwalla A."/>
            <person name="Civetta A."/>
            <person name="Clifton S.W."/>
            <person name="Comeron J.M."/>
            <person name="Costello J.C."/>
            <person name="Coyne J.A."/>
            <person name="Daub J."/>
            <person name="David R.G."/>
            <person name="Delcher A.L."/>
            <person name="Delehaunty K."/>
            <person name="Do C.B."/>
            <person name="Ebling H."/>
            <person name="Edwards K."/>
            <person name="Eickbush T."/>
            <person name="Evans J.D."/>
            <person name="Filipski A."/>
            <person name="Findeiss S."/>
            <person name="Freyhult E."/>
            <person name="Fulton L."/>
            <person name="Fulton R."/>
            <person name="Garcia A.C."/>
            <person name="Gardiner A."/>
            <person name="Garfield D.A."/>
            <person name="Garvin B.E."/>
            <person name="Gibson G."/>
            <person name="Gilbert D."/>
            <person name="Gnerre S."/>
            <person name="Godfrey J."/>
            <person name="Good R."/>
            <person name="Gotea V."/>
            <person name="Gravely B."/>
            <person name="Greenberg A.J."/>
            <person name="Griffiths-Jones S."/>
            <person name="Gross S."/>
            <person name="Guigo R."/>
            <person name="Gustafson E.A."/>
            <person name="Haerty W."/>
            <person name="Hahn M.W."/>
            <person name="Halligan D.L."/>
            <person name="Halpern A.L."/>
            <person name="Halter G.M."/>
            <person name="Han M.V."/>
            <person name="Heger A."/>
            <person name="Hillier L."/>
            <person name="Hinrichs A.S."/>
            <person name="Holmes I."/>
            <person name="Hoskins R.A."/>
            <person name="Hubisz M.J."/>
            <person name="Hultmark D."/>
            <person name="Huntley M.A."/>
            <person name="Jaffe D.B."/>
            <person name="Jagadeeshan S."/>
            <person name="Jeck W.R."/>
            <person name="Johnson J."/>
            <person name="Jones C.D."/>
            <person name="Jordan W.C."/>
            <person name="Karpen G.H."/>
            <person name="Kataoka E."/>
            <person name="Keightley P.D."/>
            <person name="Kheradpour P."/>
            <person name="Kirkness E.F."/>
            <person name="Koerich L.B."/>
            <person name="Kristiansen K."/>
            <person name="Kudrna D."/>
            <person name="Kulathinal R.J."/>
            <person name="Kumar S."/>
            <person name="Kwok R."/>
            <person name="Lander E."/>
            <person name="Langley C.H."/>
            <person name="Lapoint R."/>
            <person name="Lazzaro B.P."/>
            <person name="Lee S.J."/>
            <person name="Levesque L."/>
            <person name="Li R."/>
            <person name="Lin C.F."/>
            <person name="Lin M.F."/>
            <person name="Lindblad-Toh K."/>
            <person name="Llopart A."/>
            <person name="Long M."/>
            <person name="Low L."/>
            <person name="Lozovsky E."/>
            <person name="Lu J."/>
            <person name="Luo M."/>
            <person name="Machado C.A."/>
            <person name="Makalowski W."/>
            <person name="Marzo M."/>
            <person name="Matsuda M."/>
            <person name="Matzkin L."/>
            <person name="McAllister B."/>
            <person name="McBride C.S."/>
            <person name="McKernan B."/>
            <person name="McKernan K."/>
            <person name="Mendez-Lago M."/>
            <person name="Minx P."/>
            <person name="Mollenhauer M.U."/>
            <person name="Montooth K."/>
            <person name="Mount S.M."/>
            <person name="Mu X."/>
            <person name="Myers E."/>
            <person name="Negre B."/>
            <person name="Newfeld S."/>
            <person name="Nielsen R."/>
            <person name="Noor M.A."/>
            <person name="O'Grady P."/>
            <person name="Pachter L."/>
            <person name="Papaceit M."/>
            <person name="Parisi M.J."/>
            <person name="Parisi M."/>
            <person name="Parts L."/>
            <person name="Pedersen J.S."/>
            <person name="Pesole G."/>
            <person name="Phillippy A.M."/>
            <person name="Ponting C.P."/>
            <person name="Pop M."/>
            <person name="Porcelli D."/>
            <person name="Powell J.R."/>
            <person name="Prohaska S."/>
            <person name="Pruitt K."/>
            <person name="Puig M."/>
            <person name="Quesneville H."/>
            <person name="Ram K.R."/>
            <person name="Rand D."/>
            <person name="Rasmussen M.D."/>
            <person name="Reed L.K."/>
            <person name="Reenan R."/>
            <person name="Reily A."/>
            <person name="Remington K.A."/>
            <person name="Rieger T.T."/>
            <person name="Ritchie M.G."/>
            <person name="Robin C."/>
            <person name="Rogers Y.H."/>
            <person name="Rohde C."/>
            <person name="Rozas J."/>
            <person name="Rubenfield M.J."/>
            <person name="Ruiz A."/>
            <person name="Russo S."/>
            <person name="Salzberg S.L."/>
            <person name="Sanchez-Gracia A."/>
            <person name="Saranga D.J."/>
            <person name="Sato H."/>
            <person name="Schaeffer S.W."/>
            <person name="Schatz M.C."/>
            <person name="Schlenke T."/>
            <person name="Schwartz R."/>
            <person name="Segarra C."/>
            <person name="Singh R.S."/>
            <person name="Sirot L."/>
            <person name="Sirota M."/>
            <person name="Sisneros N.B."/>
            <person name="Smith C.D."/>
            <person name="Smith T.F."/>
            <person name="Spieth J."/>
            <person name="Stage D.E."/>
            <person name="Stark A."/>
            <person name="Stephan W."/>
            <person name="Strausberg R.L."/>
            <person name="Strempel S."/>
            <person name="Sturgill D."/>
            <person name="Sutton G."/>
            <person name="Sutton G.G."/>
            <person name="Tao W."/>
            <person name="Teichmann S."/>
            <person name="Tobari Y.N."/>
            <person name="Tomimura Y."/>
            <person name="Tsolas J.M."/>
            <person name="Valente V.L."/>
            <person name="Venter E."/>
            <person name="Venter J.C."/>
            <person name="Vicario S."/>
            <person name="Vieira F.G."/>
            <person name="Vilella A.J."/>
            <person name="Villasante A."/>
            <person name="Walenz B."/>
            <person name="Wang J."/>
            <person name="Wasserman M."/>
            <person name="Watts T."/>
            <person name="Wilson D."/>
            <person name="Wilson R.K."/>
            <person name="Wing R.A."/>
            <person name="Wolfner M.F."/>
            <person name="Wong A."/>
            <person name="Wong G.K."/>
            <person name="Wu C.I."/>
            <person name="Wu G."/>
            <person name="Yamamoto D."/>
            <person name="Yang H.P."/>
            <person name="Yang S.P."/>
            <person name="Yorke J.A."/>
            <person name="Yoshida K."/>
            <person name="Zdobnov E."/>
            <person name="Zhang P."/>
            <person name="Zhang Y."/>
            <person name="Zimin A.V."/>
            <person name="Baldwin J."/>
            <person name="Abdouelleil A."/>
            <person name="Abdulkadir J."/>
            <person name="Abebe A."/>
            <person name="Abera B."/>
            <person name="Abreu J."/>
            <person name="Acer S.C."/>
            <person name="Aftuck L."/>
            <person name="Alexander A."/>
            <person name="An P."/>
            <person name="Anderson E."/>
            <person name="Anderson S."/>
            <person name="Arachi H."/>
            <person name="Azer M."/>
            <person name="Bachantsang P."/>
            <person name="Barry A."/>
            <person name="Bayul T."/>
            <person name="Berlin A."/>
            <person name="Bessette D."/>
            <person name="Bloom T."/>
            <person name="Blye J."/>
            <person name="Boguslavskiy L."/>
            <person name="Bonnet C."/>
            <person name="Boukhgalter B."/>
            <person name="Bourzgui I."/>
            <person name="Brown A."/>
            <person name="Cahill P."/>
            <person name="Channer S."/>
            <person name="Cheshatsang Y."/>
            <person name="Chuda L."/>
            <person name="Citroen M."/>
            <person name="Collymore A."/>
            <person name="Cooke P."/>
            <person name="Costello M."/>
            <person name="D'Aco K."/>
            <person name="Daza R."/>
            <person name="De Haan G."/>
            <person name="DeGray S."/>
            <person name="DeMaso C."/>
            <person name="Dhargay N."/>
            <person name="Dooley K."/>
            <person name="Dooley E."/>
            <person name="Doricent M."/>
            <person name="Dorje P."/>
            <person name="Dorjee K."/>
            <person name="Dupes A."/>
            <person name="Elong R."/>
            <person name="Falk J."/>
            <person name="Farina A."/>
            <person name="Faro S."/>
            <person name="Ferguson D."/>
            <person name="Fisher S."/>
            <person name="Foley C.D."/>
            <person name="Franke A."/>
            <person name="Friedrich D."/>
            <person name="Gadbois L."/>
            <person name="Gearin G."/>
            <person name="Gearin C.R."/>
            <person name="Giannoukos G."/>
            <person name="Goode T."/>
            <person name="Graham J."/>
            <person name="Grandbois E."/>
            <person name="Grewal S."/>
            <person name="Gyaltsen K."/>
            <person name="Hafez N."/>
            <person name="Hagos B."/>
            <person name="Hall J."/>
            <person name="Henson C."/>
            <person name="Hollinger A."/>
            <person name="Honan T."/>
            <person name="Huard M.D."/>
            <person name="Hughes L."/>
            <person name="Hurhula B."/>
            <person name="Husby M.E."/>
            <person name="Kamat A."/>
            <person name="Kanga B."/>
            <person name="Kashin S."/>
            <person name="Khazanovich D."/>
            <person name="Kisner P."/>
            <person name="Lance K."/>
            <person name="Lara M."/>
            <person name="Lee W."/>
            <person name="Lennon N."/>
            <person name="Letendre F."/>
            <person name="LeVine R."/>
            <person name="Lipovsky A."/>
            <person name="Liu X."/>
            <person name="Liu J."/>
            <person name="Liu S."/>
            <person name="Lokyitsang T."/>
            <person name="Lokyitsang Y."/>
            <person name="Lubonja R."/>
            <person name="Lui A."/>
            <person name="MacDonald P."/>
            <person name="Magnisalis V."/>
            <person name="Maru K."/>
            <person name="Matthews C."/>
            <person name="McCusker W."/>
            <person name="McDonough S."/>
            <person name="Mehta T."/>
            <person name="Meldrim J."/>
            <person name="Meneus L."/>
            <person name="Mihai O."/>
            <person name="Mihalev A."/>
            <person name="Mihova T."/>
            <person name="Mittelman R."/>
            <person name="Mlenga V."/>
            <person name="Montmayeur A."/>
            <person name="Mulrain L."/>
            <person name="Navidi A."/>
            <person name="Naylor J."/>
            <person name="Negash T."/>
            <person name="Nguyen T."/>
            <person name="Nguyen N."/>
            <person name="Nicol R."/>
            <person name="Norbu C."/>
            <person name="Norbu N."/>
            <person name="Novod N."/>
            <person name="O'Neill B."/>
            <person name="Osman S."/>
            <person name="Markiewicz E."/>
            <person name="Oyono O.L."/>
            <person name="Patti C."/>
            <person name="Phunkhang P."/>
            <person name="Pierre F."/>
            <person name="Priest M."/>
            <person name="Raghuraman S."/>
            <person name="Rege F."/>
            <person name="Reyes R."/>
            <person name="Rise C."/>
            <person name="Rogov P."/>
            <person name="Ross K."/>
            <person name="Ryan E."/>
            <person name="Settipalli S."/>
            <person name="Shea T."/>
            <person name="Sherpa N."/>
            <person name="Shi L."/>
            <person name="Shih D."/>
            <person name="Sparrow T."/>
            <person name="Spaulding J."/>
            <person name="Stalker J."/>
            <person name="Stange-Thomann N."/>
            <person name="Stavropoulos S."/>
            <person name="Stone C."/>
            <person name="Strader C."/>
            <person name="Tesfaye S."/>
            <person name="Thomson T."/>
            <person name="Thoulutsang Y."/>
            <person name="Thoulutsang D."/>
            <person name="Topham K."/>
            <person name="Topping I."/>
            <person name="Tsamla T."/>
            <person name="Vassiliev H."/>
            <person name="Vo A."/>
            <person name="Wangchuk T."/>
            <person name="Wangdi T."/>
            <person name="Weiand M."/>
            <person name="Wilkinson J."/>
            <person name="Wilson A."/>
            <person name="Yadav S."/>
            <person name="Young G."/>
            <person name="Yu Q."/>
            <person name="Zembek L."/>
            <person name="Zhong D."/>
            <person name="Zimmer A."/>
            <person name="Zwirko Z."/>
            <person name="Jaffe D.B."/>
            <person name="Alvarez P."/>
            <person name="Brockman W."/>
            <person name="Butler J."/>
            <person name="Chin C."/>
            <person name="Gnerre S."/>
            <person name="Grabherr M."/>
            <person name="Kleber M."/>
            <person name="Mauceli E."/>
            <person name="MacCallum I."/>
        </authorList>
    </citation>
    <scope>NUCLEOTIDE SEQUENCE [LARGE SCALE GENOMIC DNA]</scope>
    <source>
        <strain evidence="7">Tucson 15010-1051.87</strain>
    </source>
</reference>
<dbReference type="OrthoDB" id="414826at2759"/>
<dbReference type="InterPro" id="IPR014044">
    <property type="entry name" value="CAP_dom"/>
</dbReference>
<name>B4LZR7_DROVI</name>
<dbReference type="HOGENOM" id="CLU_804802_0_0_1"/>
<evidence type="ECO:0000313" key="6">
    <source>
        <dbReference type="EMBL" id="EDW68236.2"/>
    </source>
</evidence>
<dbReference type="EMBL" id="CH940650">
    <property type="protein sequence ID" value="EDW68236.2"/>
    <property type="molecule type" value="Genomic_DNA"/>
</dbReference>
<accession>B4LZR7</accession>
<dbReference type="InParanoid" id="B4LZR7"/>
<evidence type="ECO:0000256" key="3">
    <source>
        <dbReference type="SAM" id="MobiDB-lite"/>
    </source>
</evidence>
<sequence>MISHRKMLWSSSIAYLSCMIFMVNAGHPTKNYCAVSLCPNNKHVACGMNPDSFDETCSIDAEVISMTSKLRAFLIKRINTVRNMVARGGFNGFSSAANMSTVEWDKELAFLAEMNVRNCYLHYDACRNTDSFKNVGQTVAYRGYRGTIPDLDDILYTQLQLWFNEEQNVTMHDIAKYKNPYGNPRLNFMQLVHDNVHSVGCAALQQSNNGWLQTFLTCNFDQAPVVGQPVYVQSLHPAESCKSGKNPSFVNLCSVSVTKHRVAASQSTKKGKGTKTQRGVASRRTKPDEAGKNNTIPDGEQKNENMLNPGEATNTTVNDVQNATQGAQNATKDVQIATQGVQNNTQHDDDLQNEEIANNDYWRNKFLRFTENVKKSLKKGKDRNVVMLTMNHEVDTDKIPKMDFQDALVRTRELHIQNTIENRVLPIRQRGISSRTHAAGPKVMLRTQKAKHHSRGVAKWRTL</sequence>
<dbReference type="InterPro" id="IPR035940">
    <property type="entry name" value="CAP_sf"/>
</dbReference>
<evidence type="ECO:0000259" key="5">
    <source>
        <dbReference type="SMART" id="SM00198"/>
    </source>
</evidence>
<dbReference type="Gene3D" id="3.40.33.10">
    <property type="entry name" value="CAP"/>
    <property type="match status" value="1"/>
</dbReference>
<dbReference type="CDD" id="cd05380">
    <property type="entry name" value="CAP_euk"/>
    <property type="match status" value="1"/>
</dbReference>
<evidence type="ECO:0000313" key="7">
    <source>
        <dbReference type="Proteomes" id="UP000008792"/>
    </source>
</evidence>
<evidence type="ECO:0000256" key="4">
    <source>
        <dbReference type="SAM" id="SignalP"/>
    </source>
</evidence>
<feature type="region of interest" description="Disordered" evidence="3">
    <location>
        <begin position="261"/>
        <end position="316"/>
    </location>
</feature>
<evidence type="ECO:0000256" key="2">
    <source>
        <dbReference type="ARBA" id="ARBA00022525"/>
    </source>
</evidence>